<gene>
    <name evidence="4" type="ORF">ACFPK8_07990</name>
</gene>
<feature type="transmembrane region" description="Helical" evidence="2">
    <location>
        <begin position="119"/>
        <end position="139"/>
    </location>
</feature>
<keyword evidence="2" id="KW-0812">Transmembrane</keyword>
<protein>
    <submittedName>
        <fullName evidence="4">Pr6Pr family membrane protein</fullName>
    </submittedName>
</protein>
<feature type="transmembrane region" description="Helical" evidence="2">
    <location>
        <begin position="49"/>
        <end position="73"/>
    </location>
</feature>
<keyword evidence="2" id="KW-0472">Membrane</keyword>
<keyword evidence="5" id="KW-1185">Reference proteome</keyword>
<dbReference type="Proteomes" id="UP001595937">
    <property type="component" value="Unassembled WGS sequence"/>
</dbReference>
<feature type="transmembrane region" description="Helical" evidence="2">
    <location>
        <begin position="85"/>
        <end position="107"/>
    </location>
</feature>
<evidence type="ECO:0000313" key="4">
    <source>
        <dbReference type="EMBL" id="MFC5297448.1"/>
    </source>
</evidence>
<evidence type="ECO:0000256" key="1">
    <source>
        <dbReference type="SAM" id="MobiDB-lite"/>
    </source>
</evidence>
<comment type="caution">
    <text evidence="4">The sequence shown here is derived from an EMBL/GenBank/DDBJ whole genome shotgun (WGS) entry which is preliminary data.</text>
</comment>
<reference evidence="5" key="1">
    <citation type="journal article" date="2019" name="Int. J. Syst. Evol. Microbiol.">
        <title>The Global Catalogue of Microorganisms (GCM) 10K type strain sequencing project: providing services to taxonomists for standard genome sequencing and annotation.</title>
        <authorList>
            <consortium name="The Broad Institute Genomics Platform"/>
            <consortium name="The Broad Institute Genome Sequencing Center for Infectious Disease"/>
            <person name="Wu L."/>
            <person name="Ma J."/>
        </authorList>
    </citation>
    <scope>NUCLEOTIDE SEQUENCE [LARGE SCALE GENOMIC DNA]</scope>
    <source>
        <strain evidence="5">CGMCC 1.16455</strain>
    </source>
</reference>
<dbReference type="GeneID" id="303298199"/>
<keyword evidence="3" id="KW-0732">Signal</keyword>
<dbReference type="EMBL" id="JBHSLN010000021">
    <property type="protein sequence ID" value="MFC5297448.1"/>
    <property type="molecule type" value="Genomic_DNA"/>
</dbReference>
<keyword evidence="2" id="KW-1133">Transmembrane helix</keyword>
<dbReference type="InterPro" id="IPR049713">
    <property type="entry name" value="Pr6Pr-like"/>
</dbReference>
<sequence>MTTWWPYVRLLAAALALAAILRQLSLAISNARAAGTAWGSDVPTVVANFFSYFTILSNVSCVVALVLGGVWLLRKRRGTAVEPVWLTTLFACASTYIVVTGIVYNLLLRSISIAGISDAWTNETLHVVIPLVLLVDAVLAPRRRPLPWRTIGVVVVFPILWALYTMIRANLVTGPATGDPWWYPYPFLDPHLVAGGYLGVAGYIVGIAVVITAVAAGVVRIGRRRSRGDGSEHTGRSGVTDHSGRSEVRP</sequence>
<feature type="chain" id="PRO_5046792351" evidence="3">
    <location>
        <begin position="34"/>
        <end position="250"/>
    </location>
</feature>
<feature type="transmembrane region" description="Helical" evidence="2">
    <location>
        <begin position="192"/>
        <end position="219"/>
    </location>
</feature>
<accession>A0ABW0FFF4</accession>
<dbReference type="RefSeq" id="WP_193118798.1">
    <property type="nucleotide sequence ID" value="NZ_BAAAIR010000044.1"/>
</dbReference>
<evidence type="ECO:0000256" key="3">
    <source>
        <dbReference type="SAM" id="SignalP"/>
    </source>
</evidence>
<feature type="region of interest" description="Disordered" evidence="1">
    <location>
        <begin position="225"/>
        <end position="250"/>
    </location>
</feature>
<proteinExistence type="predicted"/>
<name>A0ABW0FFF4_9MICO</name>
<feature type="transmembrane region" description="Helical" evidence="2">
    <location>
        <begin position="151"/>
        <end position="172"/>
    </location>
</feature>
<evidence type="ECO:0000256" key="2">
    <source>
        <dbReference type="SAM" id="Phobius"/>
    </source>
</evidence>
<feature type="signal peptide" evidence="3">
    <location>
        <begin position="1"/>
        <end position="33"/>
    </location>
</feature>
<evidence type="ECO:0000313" key="5">
    <source>
        <dbReference type="Proteomes" id="UP001595937"/>
    </source>
</evidence>
<organism evidence="4 5">
    <name type="scientific">Brachybacterium tyrofermentans</name>
    <dbReference type="NCBI Taxonomy" id="47848"/>
    <lineage>
        <taxon>Bacteria</taxon>
        <taxon>Bacillati</taxon>
        <taxon>Actinomycetota</taxon>
        <taxon>Actinomycetes</taxon>
        <taxon>Micrococcales</taxon>
        <taxon>Dermabacteraceae</taxon>
        <taxon>Brachybacterium</taxon>
    </lineage>
</organism>
<dbReference type="NCBIfam" id="NF038065">
    <property type="entry name" value="Pr6Pr"/>
    <property type="match status" value="1"/>
</dbReference>